<dbReference type="Proteomes" id="UP001329825">
    <property type="component" value="Chromosome 8"/>
</dbReference>
<feature type="region of interest" description="Disordered" evidence="1">
    <location>
        <begin position="226"/>
        <end position="283"/>
    </location>
</feature>
<dbReference type="GeneID" id="87957932"/>
<name>A0ABZ1D5F4_9TREE</name>
<dbReference type="PANTHER" id="PTHR13464:SF0">
    <property type="entry name" value="SAP30-BINDING PROTEIN"/>
    <property type="match status" value="1"/>
</dbReference>
<dbReference type="Pfam" id="PF07818">
    <property type="entry name" value="HCNGP"/>
    <property type="match status" value="1"/>
</dbReference>
<reference evidence="2 3" key="1">
    <citation type="submission" date="2024-01" db="EMBL/GenBank/DDBJ databases">
        <title>Comparative genomics of Cryptococcus and Kwoniella reveals pathogenesis evolution and contrasting modes of karyotype evolution via chromosome fusion or intercentromeric recombination.</title>
        <authorList>
            <person name="Coelho M.A."/>
            <person name="David-Palma M."/>
            <person name="Shea T."/>
            <person name="Bowers K."/>
            <person name="McGinley-Smith S."/>
            <person name="Mohammad A.W."/>
            <person name="Gnirke A."/>
            <person name="Yurkov A.M."/>
            <person name="Nowrousian M."/>
            <person name="Sun S."/>
            <person name="Cuomo C.A."/>
            <person name="Heitman J."/>
        </authorList>
    </citation>
    <scope>NUCLEOTIDE SEQUENCE [LARGE SCALE GENOMIC DNA]</scope>
    <source>
        <strain evidence="2">CBS 11374</strain>
    </source>
</reference>
<dbReference type="InterPro" id="IPR012479">
    <property type="entry name" value="SAP30BP"/>
</dbReference>
<dbReference type="RefSeq" id="XP_062793561.1">
    <property type="nucleotide sequence ID" value="XM_062937510.1"/>
</dbReference>
<evidence type="ECO:0000313" key="3">
    <source>
        <dbReference type="Proteomes" id="UP001329825"/>
    </source>
</evidence>
<feature type="compositionally biased region" description="Basic and acidic residues" evidence="1">
    <location>
        <begin position="232"/>
        <end position="274"/>
    </location>
</feature>
<evidence type="ECO:0000313" key="2">
    <source>
        <dbReference type="EMBL" id="WRT68822.1"/>
    </source>
</evidence>
<sequence length="283" mass="32282">MQGLVHYSDDSSPELSTHQSIPGPSRLRDQISTASPSNIAKGKLRPPSGIVINRSPKRIRRSSPHSAELPENLTHTAQSDIAQSELATTTHNGKSKWGKEFDGLTEEQVFNIVTTPDQIDGTEDWGIPSEVDPDESSDALKSKVQNFLRLKYERAEHINTRLLSSSSFANPHIYSKLVEFVSIDERSTNFPSSGWLTRRNVESLIPTHGPSVLSAQQKAKQDVVKATQVTGQRREITFAPGKHRDREEGKKRDRNGWEKDDRDRHEYRDRERDRRREKKRDRR</sequence>
<feature type="region of interest" description="Disordered" evidence="1">
    <location>
        <begin position="1"/>
        <end position="78"/>
    </location>
</feature>
<accession>A0ABZ1D5F4</accession>
<dbReference type="EMBL" id="CP141888">
    <property type="protein sequence ID" value="WRT68822.1"/>
    <property type="molecule type" value="Genomic_DNA"/>
</dbReference>
<evidence type="ECO:0000256" key="1">
    <source>
        <dbReference type="SAM" id="MobiDB-lite"/>
    </source>
</evidence>
<proteinExistence type="predicted"/>
<feature type="compositionally biased region" description="Polar residues" evidence="1">
    <location>
        <begin position="13"/>
        <end position="22"/>
    </location>
</feature>
<protein>
    <recommendedName>
        <fullName evidence="4">HCNGP-like protein-domain-containing protein</fullName>
    </recommendedName>
</protein>
<evidence type="ECO:0008006" key="4">
    <source>
        <dbReference type="Google" id="ProtNLM"/>
    </source>
</evidence>
<gene>
    <name evidence="2" type="ORF">IL334_005802</name>
</gene>
<keyword evidence="3" id="KW-1185">Reference proteome</keyword>
<dbReference type="PANTHER" id="PTHR13464">
    <property type="entry name" value="TRANSCRIPTIONAL REGULATOR PROTEIN HCNGP"/>
    <property type="match status" value="1"/>
</dbReference>
<organism evidence="2 3">
    <name type="scientific">Kwoniella shivajii</name>
    <dbReference type="NCBI Taxonomy" id="564305"/>
    <lineage>
        <taxon>Eukaryota</taxon>
        <taxon>Fungi</taxon>
        <taxon>Dikarya</taxon>
        <taxon>Basidiomycota</taxon>
        <taxon>Agaricomycotina</taxon>
        <taxon>Tremellomycetes</taxon>
        <taxon>Tremellales</taxon>
        <taxon>Cryptococcaceae</taxon>
        <taxon>Kwoniella</taxon>
    </lineage>
</organism>